<evidence type="ECO:0000256" key="1">
    <source>
        <dbReference type="ARBA" id="ARBA00010641"/>
    </source>
</evidence>
<dbReference type="Gene3D" id="1.10.1740.10">
    <property type="match status" value="1"/>
</dbReference>
<dbReference type="InterPro" id="IPR036388">
    <property type="entry name" value="WH-like_DNA-bd_sf"/>
</dbReference>
<keyword evidence="5" id="KW-0804">Transcription</keyword>
<dbReference type="Gene3D" id="1.10.10.10">
    <property type="entry name" value="Winged helix-like DNA-binding domain superfamily/Winged helix DNA-binding domain"/>
    <property type="match status" value="1"/>
</dbReference>
<dbReference type="PANTHER" id="PTHR43133:SF8">
    <property type="entry name" value="RNA POLYMERASE SIGMA FACTOR HI_1459-RELATED"/>
    <property type="match status" value="1"/>
</dbReference>
<organism evidence="9 11">
    <name type="scientific">Frigoribacterium faeni</name>
    <dbReference type="NCBI Taxonomy" id="145483"/>
    <lineage>
        <taxon>Bacteria</taxon>
        <taxon>Bacillati</taxon>
        <taxon>Actinomycetota</taxon>
        <taxon>Actinomycetes</taxon>
        <taxon>Micrococcales</taxon>
        <taxon>Microbacteriaceae</taxon>
        <taxon>Frigoribacterium</taxon>
    </lineage>
</organism>
<evidence type="ECO:0000313" key="10">
    <source>
        <dbReference type="Proteomes" id="UP000321154"/>
    </source>
</evidence>
<dbReference type="InterPro" id="IPR014284">
    <property type="entry name" value="RNA_pol_sigma-70_dom"/>
</dbReference>
<accession>A0A7W3JKR4</accession>
<feature type="domain" description="RNA polymerase sigma factor 70 region 4 type 2" evidence="7">
    <location>
        <begin position="120"/>
        <end position="171"/>
    </location>
</feature>
<dbReference type="InterPro" id="IPR013324">
    <property type="entry name" value="RNA_pol_sigma_r3/r4-like"/>
</dbReference>
<dbReference type="GO" id="GO:0016987">
    <property type="term" value="F:sigma factor activity"/>
    <property type="evidence" value="ECO:0007669"/>
    <property type="project" value="UniProtKB-KW"/>
</dbReference>
<dbReference type="NCBIfam" id="TIGR02937">
    <property type="entry name" value="sigma70-ECF"/>
    <property type="match status" value="1"/>
</dbReference>
<dbReference type="InterPro" id="IPR013249">
    <property type="entry name" value="RNA_pol_sigma70_r4_t2"/>
</dbReference>
<name>A0A7W3JKR4_9MICO</name>
<reference evidence="9 11" key="2">
    <citation type="submission" date="2020-07" db="EMBL/GenBank/DDBJ databases">
        <title>Sequencing the genomes of 1000 actinobacteria strains.</title>
        <authorList>
            <person name="Klenk H.-P."/>
        </authorList>
    </citation>
    <scope>NUCLEOTIDE SEQUENCE [LARGE SCALE GENOMIC DNA]</scope>
    <source>
        <strain evidence="9 11">DSM 10309</strain>
    </source>
</reference>
<dbReference type="AlphaFoldDB" id="A0A7W3JKR4"/>
<feature type="domain" description="RNA polymerase sigma-70 region 2" evidence="6">
    <location>
        <begin position="24"/>
        <end position="92"/>
    </location>
</feature>
<evidence type="ECO:0000313" key="8">
    <source>
        <dbReference type="EMBL" id="GEK83536.1"/>
    </source>
</evidence>
<sequence length="191" mass="21789">MNDQDDGPLWERAQENDGEAFAVLFDRHRARVYRRAMSLTDGVHDAEDVTAAAFYELWRKRKTVDVVSGSVLPWLLVTTVNLSRNHRRAATRYRSLLQRLPRSDELIHARDDEQMELRARLTTSLAGLSPADAALVVLTSLEDMPVWQAAQALGVKPATARVRLHRIRRRLRDDLHDLDPTPRTSPEGIYS</sequence>
<dbReference type="Proteomes" id="UP000522688">
    <property type="component" value="Unassembled WGS sequence"/>
</dbReference>
<dbReference type="GO" id="GO:0006352">
    <property type="term" value="P:DNA-templated transcription initiation"/>
    <property type="evidence" value="ECO:0007669"/>
    <property type="project" value="InterPro"/>
</dbReference>
<evidence type="ECO:0000256" key="5">
    <source>
        <dbReference type="ARBA" id="ARBA00023163"/>
    </source>
</evidence>
<dbReference type="InterPro" id="IPR013325">
    <property type="entry name" value="RNA_pol_sigma_r2"/>
</dbReference>
<proteinExistence type="inferred from homology"/>
<evidence type="ECO:0000313" key="9">
    <source>
        <dbReference type="EMBL" id="MBA8814643.1"/>
    </source>
</evidence>
<keyword evidence="3" id="KW-0731">Sigma factor</keyword>
<dbReference type="InterPro" id="IPR007627">
    <property type="entry name" value="RNA_pol_sigma70_r2"/>
</dbReference>
<dbReference type="SUPFAM" id="SSF88946">
    <property type="entry name" value="Sigma2 domain of RNA polymerase sigma factors"/>
    <property type="match status" value="1"/>
</dbReference>
<evidence type="ECO:0000256" key="4">
    <source>
        <dbReference type="ARBA" id="ARBA00023125"/>
    </source>
</evidence>
<keyword evidence="2" id="KW-0805">Transcription regulation</keyword>
<dbReference type="Pfam" id="PF04542">
    <property type="entry name" value="Sigma70_r2"/>
    <property type="match status" value="1"/>
</dbReference>
<evidence type="ECO:0000259" key="6">
    <source>
        <dbReference type="Pfam" id="PF04542"/>
    </source>
</evidence>
<evidence type="ECO:0000256" key="3">
    <source>
        <dbReference type="ARBA" id="ARBA00023082"/>
    </source>
</evidence>
<dbReference type="PANTHER" id="PTHR43133">
    <property type="entry name" value="RNA POLYMERASE ECF-TYPE SIGMA FACTO"/>
    <property type="match status" value="1"/>
</dbReference>
<keyword evidence="8" id="KW-0240">DNA-directed RNA polymerase</keyword>
<keyword evidence="10" id="KW-1185">Reference proteome</keyword>
<gene>
    <name evidence="8" type="primary">rpoE</name>
    <name evidence="9" type="ORF">FB463_002918</name>
    <name evidence="8" type="ORF">FFA01_18450</name>
</gene>
<reference evidence="8 10" key="1">
    <citation type="submission" date="2019-07" db="EMBL/GenBank/DDBJ databases">
        <title>Whole genome shotgun sequence of Frigoribacterium faeni NBRC 103066.</title>
        <authorList>
            <person name="Hosoyama A."/>
            <person name="Uohara A."/>
            <person name="Ohji S."/>
            <person name="Ichikawa N."/>
        </authorList>
    </citation>
    <scope>NUCLEOTIDE SEQUENCE [LARGE SCALE GENOMIC DNA]</scope>
    <source>
        <strain evidence="8 10">NBRC 103066</strain>
    </source>
</reference>
<comment type="caution">
    <text evidence="9">The sequence shown here is derived from an EMBL/GenBank/DDBJ whole genome shotgun (WGS) entry which is preliminary data.</text>
</comment>
<dbReference type="GO" id="GO:0003677">
    <property type="term" value="F:DNA binding"/>
    <property type="evidence" value="ECO:0007669"/>
    <property type="project" value="UniProtKB-KW"/>
</dbReference>
<keyword evidence="4" id="KW-0238">DNA-binding</keyword>
<dbReference type="InterPro" id="IPR039425">
    <property type="entry name" value="RNA_pol_sigma-70-like"/>
</dbReference>
<dbReference type="Proteomes" id="UP000321154">
    <property type="component" value="Unassembled WGS sequence"/>
</dbReference>
<dbReference type="RefSeq" id="WP_146855354.1">
    <property type="nucleotide sequence ID" value="NZ_BAAAHR010000003.1"/>
</dbReference>
<dbReference type="EMBL" id="BJUV01000016">
    <property type="protein sequence ID" value="GEK83536.1"/>
    <property type="molecule type" value="Genomic_DNA"/>
</dbReference>
<dbReference type="Pfam" id="PF08281">
    <property type="entry name" value="Sigma70_r4_2"/>
    <property type="match status" value="1"/>
</dbReference>
<dbReference type="GO" id="GO:0000428">
    <property type="term" value="C:DNA-directed RNA polymerase complex"/>
    <property type="evidence" value="ECO:0007669"/>
    <property type="project" value="UniProtKB-KW"/>
</dbReference>
<comment type="similarity">
    <text evidence="1">Belongs to the sigma-70 factor family. ECF subfamily.</text>
</comment>
<protein>
    <submittedName>
        <fullName evidence="8">DNA-directed RNA polymerase sigma-70 factor</fullName>
    </submittedName>
    <submittedName>
        <fullName evidence="9">RNA polymerase sigma-70 factor (ECF subfamily)</fullName>
    </submittedName>
</protein>
<dbReference type="SUPFAM" id="SSF88659">
    <property type="entry name" value="Sigma3 and sigma4 domains of RNA polymerase sigma factors"/>
    <property type="match status" value="1"/>
</dbReference>
<evidence type="ECO:0000259" key="7">
    <source>
        <dbReference type="Pfam" id="PF08281"/>
    </source>
</evidence>
<evidence type="ECO:0000313" key="11">
    <source>
        <dbReference type="Proteomes" id="UP000522688"/>
    </source>
</evidence>
<evidence type="ECO:0000256" key="2">
    <source>
        <dbReference type="ARBA" id="ARBA00023015"/>
    </source>
</evidence>
<dbReference type="OrthoDB" id="3747638at2"/>
<dbReference type="EMBL" id="JACGWW010000006">
    <property type="protein sequence ID" value="MBA8814643.1"/>
    <property type="molecule type" value="Genomic_DNA"/>
</dbReference>